<protein>
    <submittedName>
        <fullName evidence="1">Uncharacterized protein</fullName>
    </submittedName>
</protein>
<name>A0A2L2TD00_9HYPO</name>
<organism evidence="1 2">
    <name type="scientific">Fusarium venenatum</name>
    <dbReference type="NCBI Taxonomy" id="56646"/>
    <lineage>
        <taxon>Eukaryota</taxon>
        <taxon>Fungi</taxon>
        <taxon>Dikarya</taxon>
        <taxon>Ascomycota</taxon>
        <taxon>Pezizomycotina</taxon>
        <taxon>Sordariomycetes</taxon>
        <taxon>Hypocreomycetidae</taxon>
        <taxon>Hypocreales</taxon>
        <taxon>Nectriaceae</taxon>
        <taxon>Fusarium</taxon>
    </lineage>
</organism>
<dbReference type="Proteomes" id="UP000245910">
    <property type="component" value="Chromosome IIII"/>
</dbReference>
<sequence length="72" mass="8246">MPYLEVRHGQVHQNSVPSKCGETIQTLLASPRNVREECPLLNFREHHDSSEASWLTVRKEQVGSYLQEQVGD</sequence>
<evidence type="ECO:0000313" key="2">
    <source>
        <dbReference type="Proteomes" id="UP000245910"/>
    </source>
</evidence>
<reference evidence="2" key="1">
    <citation type="submission" date="2014-10" db="EMBL/GenBank/DDBJ databases">
        <authorList>
            <person name="King R."/>
        </authorList>
    </citation>
    <scope>NUCLEOTIDE SEQUENCE [LARGE SCALE GENOMIC DNA]</scope>
    <source>
        <strain evidence="2">A3/5</strain>
    </source>
</reference>
<evidence type="ECO:0000313" key="1">
    <source>
        <dbReference type="EMBL" id="CEI39422.1"/>
    </source>
</evidence>
<dbReference type="EMBL" id="LN649232">
    <property type="protein sequence ID" value="CEI39422.1"/>
    <property type="molecule type" value="Genomic_DNA"/>
</dbReference>
<dbReference type="AlphaFoldDB" id="A0A2L2TD00"/>
<accession>A0A2L2TD00</accession>
<proteinExistence type="predicted"/>
<keyword evidence="2" id="KW-1185">Reference proteome</keyword>